<evidence type="ECO:0000259" key="3">
    <source>
        <dbReference type="Pfam" id="PF02834"/>
    </source>
</evidence>
<comment type="catalytic activity">
    <reaction evidence="2">
        <text>a 3'-end 2',3'-cyclophospho-ribonucleotide-RNA + H2O = a 3'-end 2'-phospho-ribonucleotide-RNA + H(+)</text>
        <dbReference type="Rhea" id="RHEA:11828"/>
        <dbReference type="Rhea" id="RHEA-COMP:10464"/>
        <dbReference type="Rhea" id="RHEA-COMP:17353"/>
        <dbReference type="ChEBI" id="CHEBI:15377"/>
        <dbReference type="ChEBI" id="CHEBI:15378"/>
        <dbReference type="ChEBI" id="CHEBI:83064"/>
        <dbReference type="ChEBI" id="CHEBI:173113"/>
        <dbReference type="EC" id="3.1.4.58"/>
    </reaction>
</comment>
<evidence type="ECO:0000313" key="4">
    <source>
        <dbReference type="EMBL" id="QDH70235.1"/>
    </source>
</evidence>
<protein>
    <recommendedName>
        <fullName evidence="2">RNA 2',3'-cyclic phosphodiesterase</fullName>
        <shortName evidence="2">RNA 2',3'-CPDase</shortName>
        <ecNumber evidence="2">3.1.4.58</ecNumber>
    </recommendedName>
</protein>
<feature type="active site" description="Proton donor" evidence="2">
    <location>
        <position position="58"/>
    </location>
</feature>
<dbReference type="SUPFAM" id="SSF55144">
    <property type="entry name" value="LigT-like"/>
    <property type="match status" value="1"/>
</dbReference>
<dbReference type="InterPro" id="IPR009097">
    <property type="entry name" value="Cyclic_Pdiesterase"/>
</dbReference>
<organism evidence="4 5">
    <name type="scientific">Marilutibacter alkalisoli</name>
    <dbReference type="NCBI Taxonomy" id="2591633"/>
    <lineage>
        <taxon>Bacteria</taxon>
        <taxon>Pseudomonadati</taxon>
        <taxon>Pseudomonadota</taxon>
        <taxon>Gammaproteobacteria</taxon>
        <taxon>Lysobacterales</taxon>
        <taxon>Lysobacteraceae</taxon>
        <taxon>Marilutibacter</taxon>
    </lineage>
</organism>
<dbReference type="GO" id="GO:0008664">
    <property type="term" value="F:RNA 2',3'-cyclic 3'-phosphodiesterase activity"/>
    <property type="evidence" value="ECO:0007669"/>
    <property type="project" value="UniProtKB-EC"/>
</dbReference>
<feature type="short sequence motif" description="HXTX 2" evidence="2">
    <location>
        <begin position="145"/>
        <end position="148"/>
    </location>
</feature>
<evidence type="ECO:0000313" key="5">
    <source>
        <dbReference type="Proteomes" id="UP000317199"/>
    </source>
</evidence>
<evidence type="ECO:0000256" key="2">
    <source>
        <dbReference type="HAMAP-Rule" id="MF_01940"/>
    </source>
</evidence>
<dbReference type="AlphaFoldDB" id="A0A514BSD2"/>
<dbReference type="InterPro" id="IPR004175">
    <property type="entry name" value="RNA_CPDase"/>
</dbReference>
<feature type="short sequence motif" description="HXTX 1" evidence="2">
    <location>
        <begin position="58"/>
        <end position="61"/>
    </location>
</feature>
<dbReference type="NCBIfam" id="TIGR02258">
    <property type="entry name" value="2_5_ligase"/>
    <property type="match status" value="1"/>
</dbReference>
<dbReference type="EMBL" id="CP041242">
    <property type="protein sequence ID" value="QDH70235.1"/>
    <property type="molecule type" value="Genomic_DNA"/>
</dbReference>
<dbReference type="PANTHER" id="PTHR35561">
    <property type="entry name" value="RNA 2',3'-CYCLIC PHOSPHODIESTERASE"/>
    <property type="match status" value="1"/>
</dbReference>
<keyword evidence="1 2" id="KW-0378">Hydrolase</keyword>
<dbReference type="RefSeq" id="WP_141623570.1">
    <property type="nucleotide sequence ID" value="NZ_CP041242.1"/>
</dbReference>
<sequence length="195" mass="21981">MQQLDLAGFDRTDSTPRYRLFFALWPEAAVRAGIDAVARRLDAGFDSGGRRIQPHRYHLTLQFLGEHPEDCRRVVDAACRAAERIRIPAFDLVLDRAGSFPIRSAPCWLGCAVMPDGLRALWDGLGLALARESIRTLSGKQLTPHVTVVRDAARRWPDTALPLPVAWRVAAFSLLQSDMRQQFAYTELGRWTLRD</sequence>
<dbReference type="PANTHER" id="PTHR35561:SF1">
    <property type="entry name" value="RNA 2',3'-CYCLIC PHOSPHODIESTERASE"/>
    <property type="match status" value="1"/>
</dbReference>
<name>A0A514BSD2_9GAMM</name>
<dbReference type="EC" id="3.1.4.58" evidence="2"/>
<dbReference type="OrthoDB" id="7061261at2"/>
<reference evidence="4 5" key="1">
    <citation type="submission" date="2019-06" db="EMBL/GenBank/DDBJ databases">
        <title>Lysobacter alkalisoli sp. nov. isolated from saline-alkali soil.</title>
        <authorList>
            <person name="Sun J.-Q."/>
            <person name="Xu L."/>
        </authorList>
    </citation>
    <scope>NUCLEOTIDE SEQUENCE [LARGE SCALE GENOMIC DNA]</scope>
    <source>
        <strain evidence="4 5">SJ-36</strain>
    </source>
</reference>
<dbReference type="InterPro" id="IPR014051">
    <property type="entry name" value="Phosphoesterase_HXTX"/>
</dbReference>
<keyword evidence="5" id="KW-1185">Reference proteome</keyword>
<gene>
    <name evidence="4" type="primary">thpR</name>
    <name evidence="4" type="ORF">FKV23_09115</name>
</gene>
<dbReference type="HAMAP" id="MF_01940">
    <property type="entry name" value="RNA_CPDase"/>
    <property type="match status" value="1"/>
</dbReference>
<feature type="active site" description="Proton acceptor" evidence="2">
    <location>
        <position position="145"/>
    </location>
</feature>
<accession>A0A514BSD2</accession>
<proteinExistence type="inferred from homology"/>
<dbReference type="GO" id="GO:0004113">
    <property type="term" value="F:2',3'-cyclic-nucleotide 3'-phosphodiesterase activity"/>
    <property type="evidence" value="ECO:0007669"/>
    <property type="project" value="InterPro"/>
</dbReference>
<dbReference type="Proteomes" id="UP000317199">
    <property type="component" value="Chromosome"/>
</dbReference>
<comment type="function">
    <text evidence="2">Hydrolyzes RNA 2',3'-cyclic phosphodiester to an RNA 2'-phosphomonoester.</text>
</comment>
<evidence type="ECO:0000256" key="1">
    <source>
        <dbReference type="ARBA" id="ARBA00022801"/>
    </source>
</evidence>
<comment type="similarity">
    <text evidence="2">Belongs to the 2H phosphoesterase superfamily. ThpR family.</text>
</comment>
<dbReference type="KEGG" id="lyj:FKV23_09115"/>
<feature type="domain" description="Phosphoesterase HXTX" evidence="3">
    <location>
        <begin position="25"/>
        <end position="104"/>
    </location>
</feature>
<dbReference type="Pfam" id="PF02834">
    <property type="entry name" value="LigT_PEase"/>
    <property type="match status" value="1"/>
</dbReference>
<dbReference type="Gene3D" id="3.90.1140.10">
    <property type="entry name" value="Cyclic phosphodiesterase"/>
    <property type="match status" value="1"/>
</dbReference>